<dbReference type="EMBL" id="CAUYUJ010001170">
    <property type="protein sequence ID" value="CAK0794605.1"/>
    <property type="molecule type" value="Genomic_DNA"/>
</dbReference>
<evidence type="ECO:0000313" key="3">
    <source>
        <dbReference type="EMBL" id="CAK0794605.1"/>
    </source>
</evidence>
<feature type="region of interest" description="Disordered" evidence="1">
    <location>
        <begin position="231"/>
        <end position="258"/>
    </location>
</feature>
<proteinExistence type="predicted"/>
<feature type="transmembrane region" description="Helical" evidence="2">
    <location>
        <begin position="137"/>
        <end position="155"/>
    </location>
</feature>
<feature type="region of interest" description="Disordered" evidence="1">
    <location>
        <begin position="1"/>
        <end position="41"/>
    </location>
</feature>
<feature type="compositionally biased region" description="Basic residues" evidence="1">
    <location>
        <begin position="248"/>
        <end position="258"/>
    </location>
</feature>
<accession>A0ABN9PNF7</accession>
<comment type="caution">
    <text evidence="3">The sequence shown here is derived from an EMBL/GenBank/DDBJ whole genome shotgun (WGS) entry which is preliminary data.</text>
</comment>
<feature type="non-terminal residue" evidence="3">
    <location>
        <position position="1"/>
    </location>
</feature>
<organism evidence="3 4">
    <name type="scientific">Prorocentrum cordatum</name>
    <dbReference type="NCBI Taxonomy" id="2364126"/>
    <lineage>
        <taxon>Eukaryota</taxon>
        <taxon>Sar</taxon>
        <taxon>Alveolata</taxon>
        <taxon>Dinophyceae</taxon>
        <taxon>Prorocentrales</taxon>
        <taxon>Prorocentraceae</taxon>
        <taxon>Prorocentrum</taxon>
    </lineage>
</organism>
<dbReference type="Proteomes" id="UP001189429">
    <property type="component" value="Unassembled WGS sequence"/>
</dbReference>
<keyword evidence="2" id="KW-0472">Membrane</keyword>
<keyword evidence="2" id="KW-1133">Transmembrane helix</keyword>
<reference evidence="3" key="1">
    <citation type="submission" date="2023-10" db="EMBL/GenBank/DDBJ databases">
        <authorList>
            <person name="Chen Y."/>
            <person name="Shah S."/>
            <person name="Dougan E. K."/>
            <person name="Thang M."/>
            <person name="Chan C."/>
        </authorList>
    </citation>
    <scope>NUCLEOTIDE SEQUENCE [LARGE SCALE GENOMIC DNA]</scope>
</reference>
<evidence type="ECO:0000313" key="4">
    <source>
        <dbReference type="Proteomes" id="UP001189429"/>
    </source>
</evidence>
<evidence type="ECO:0000256" key="2">
    <source>
        <dbReference type="SAM" id="Phobius"/>
    </source>
</evidence>
<protein>
    <submittedName>
        <fullName evidence="3">Uncharacterized protein</fullName>
    </submittedName>
</protein>
<keyword evidence="4" id="KW-1185">Reference proteome</keyword>
<evidence type="ECO:0000256" key="1">
    <source>
        <dbReference type="SAM" id="MobiDB-lite"/>
    </source>
</evidence>
<name>A0ABN9PNF7_9DINO</name>
<gene>
    <name evidence="3" type="ORF">PCOR1329_LOCUS4524</name>
</gene>
<sequence>PARGARRPAAAEGASKRPREPPAGSTPRAAGAMYADGVPHGEQVRYDTRNMAVGEGRGDMMMHMPVDDADPAFRGAGPPACLMNFCGCNHREMSYLGSGQGDYVVETKYVYVGKGKGDCMPDAPEERPVDMGYGRQAIGFAVMAGLLALGCWAGYSSLAGAPDLSEEPGPGPAPAPALVTSQQQAVRATTDQFDCDEGWHGSSAEVLEAWPVDKLSFCCEHFGRGCQEVKTSAGARQAVEKPPSARQAVKKHPVARAA</sequence>
<keyword evidence="2" id="KW-0812">Transmembrane</keyword>